<organism evidence="4 5">
    <name type="scientific">Cirrhinus mrigala</name>
    <name type="common">Mrigala</name>
    <dbReference type="NCBI Taxonomy" id="683832"/>
    <lineage>
        <taxon>Eukaryota</taxon>
        <taxon>Metazoa</taxon>
        <taxon>Chordata</taxon>
        <taxon>Craniata</taxon>
        <taxon>Vertebrata</taxon>
        <taxon>Euteleostomi</taxon>
        <taxon>Actinopterygii</taxon>
        <taxon>Neopterygii</taxon>
        <taxon>Teleostei</taxon>
        <taxon>Ostariophysi</taxon>
        <taxon>Cypriniformes</taxon>
        <taxon>Cyprinidae</taxon>
        <taxon>Labeoninae</taxon>
        <taxon>Labeonini</taxon>
        <taxon>Cirrhinus</taxon>
    </lineage>
</organism>
<keyword evidence="1" id="KW-0479">Metal-binding</keyword>
<dbReference type="EMBL" id="JAMKFB020000008">
    <property type="protein sequence ID" value="KAL0185638.1"/>
    <property type="molecule type" value="Genomic_DNA"/>
</dbReference>
<feature type="region of interest" description="Disordered" evidence="2">
    <location>
        <begin position="108"/>
        <end position="132"/>
    </location>
</feature>
<dbReference type="InterPro" id="IPR021109">
    <property type="entry name" value="Peptidase_aspartic_dom_sf"/>
</dbReference>
<dbReference type="AlphaFoldDB" id="A0ABD0QHR8"/>
<sequence>MLRALQTLNTSVSALAQASAAVQSAAAAPPPMLPPARSLQGTTTAAEYTLRFRTLAAQTGWPPEPLKAIYRKGLSHDLQSELACRDEGKTLEQFMELTIQIDNLMRSHRGGRQAQPARPAPSTSNYSATYSAPEPMQIGRTHLTEEERERRLRDHLCLYCGQPGHIRASCPIRPPRAAPSRVSAEIPNHSMSIPVTLLINGQKIATTAFIDSGAEGNFIDEDFAKLTHVPLIPCGSRVAVAALDGRPLGTGEVPFTTKDLTLLIGPLHSESIRLFTLHSPEHPIILGLPWLELHDPTISWTEHQITRWSDHCQHHCLQGLRVPKTTDDLSKLPVEYRDLQEAFSKEKATRLPPHRATDCAIELLPGTTPPKG</sequence>
<keyword evidence="5" id="KW-1185">Reference proteome</keyword>
<proteinExistence type="predicted"/>
<comment type="caution">
    <text evidence="4">The sequence shown here is derived from an EMBL/GenBank/DDBJ whole genome shotgun (WGS) entry which is preliminary data.</text>
</comment>
<dbReference type="SUPFAM" id="SSF57756">
    <property type="entry name" value="Retrovirus zinc finger-like domains"/>
    <property type="match status" value="1"/>
</dbReference>
<evidence type="ECO:0000313" key="4">
    <source>
        <dbReference type="EMBL" id="KAL0185638.1"/>
    </source>
</evidence>
<keyword evidence="1" id="KW-0862">Zinc</keyword>
<gene>
    <name evidence="4" type="ORF">M9458_017308</name>
</gene>
<dbReference type="Gene3D" id="2.40.70.10">
    <property type="entry name" value="Acid Proteases"/>
    <property type="match status" value="1"/>
</dbReference>
<name>A0ABD0QHR8_CIRMR</name>
<keyword evidence="1" id="KW-0863">Zinc-finger</keyword>
<dbReference type="SMART" id="SM00343">
    <property type="entry name" value="ZnF_C2HC"/>
    <property type="match status" value="1"/>
</dbReference>
<dbReference type="PROSITE" id="PS50158">
    <property type="entry name" value="ZF_CCHC"/>
    <property type="match status" value="1"/>
</dbReference>
<dbReference type="InterPro" id="IPR001878">
    <property type="entry name" value="Znf_CCHC"/>
</dbReference>
<reference evidence="4 5" key="1">
    <citation type="submission" date="2024-05" db="EMBL/GenBank/DDBJ databases">
        <title>Genome sequencing and assembly of Indian major carp, Cirrhinus mrigala (Hamilton, 1822).</title>
        <authorList>
            <person name="Mohindra V."/>
            <person name="Chowdhury L.M."/>
            <person name="Lal K."/>
            <person name="Jena J.K."/>
        </authorList>
    </citation>
    <scope>NUCLEOTIDE SEQUENCE [LARGE SCALE GENOMIC DNA]</scope>
    <source>
        <strain evidence="4">CM1030</strain>
        <tissue evidence="4">Blood</tissue>
    </source>
</reference>
<feature type="compositionally biased region" description="Polar residues" evidence="2">
    <location>
        <begin position="121"/>
        <end position="130"/>
    </location>
</feature>
<evidence type="ECO:0000259" key="3">
    <source>
        <dbReference type="PROSITE" id="PS50158"/>
    </source>
</evidence>
<dbReference type="PANTHER" id="PTHR15503:SF22">
    <property type="entry name" value="TRANSPOSON TY3-I GAG POLYPROTEIN"/>
    <property type="match status" value="1"/>
</dbReference>
<protein>
    <recommendedName>
        <fullName evidence="3">CCHC-type domain-containing protein</fullName>
    </recommendedName>
</protein>
<feature type="domain" description="CCHC-type" evidence="3">
    <location>
        <begin position="157"/>
        <end position="171"/>
    </location>
</feature>
<evidence type="ECO:0000313" key="5">
    <source>
        <dbReference type="Proteomes" id="UP001529510"/>
    </source>
</evidence>
<dbReference type="Proteomes" id="UP001529510">
    <property type="component" value="Unassembled WGS sequence"/>
</dbReference>
<dbReference type="PANTHER" id="PTHR15503">
    <property type="entry name" value="LDOC1 RELATED"/>
    <property type="match status" value="1"/>
</dbReference>
<evidence type="ECO:0000256" key="1">
    <source>
        <dbReference type="PROSITE-ProRule" id="PRU00047"/>
    </source>
</evidence>
<dbReference type="InterPro" id="IPR036875">
    <property type="entry name" value="Znf_CCHC_sf"/>
</dbReference>
<dbReference type="InterPro" id="IPR032567">
    <property type="entry name" value="RTL1-rel"/>
</dbReference>
<evidence type="ECO:0000256" key="2">
    <source>
        <dbReference type="SAM" id="MobiDB-lite"/>
    </source>
</evidence>
<dbReference type="GO" id="GO:0008270">
    <property type="term" value="F:zinc ion binding"/>
    <property type="evidence" value="ECO:0007669"/>
    <property type="project" value="UniProtKB-KW"/>
</dbReference>
<dbReference type="CDD" id="cd00303">
    <property type="entry name" value="retropepsin_like"/>
    <property type="match status" value="1"/>
</dbReference>
<dbReference type="Gene3D" id="4.10.60.10">
    <property type="entry name" value="Zinc finger, CCHC-type"/>
    <property type="match status" value="1"/>
</dbReference>
<accession>A0ABD0QHR8</accession>